<feature type="chain" id="PRO_5046742948" evidence="1">
    <location>
        <begin position="27"/>
        <end position="753"/>
    </location>
</feature>
<evidence type="ECO:0000313" key="3">
    <source>
        <dbReference type="EMBL" id="MCZ4242601.1"/>
    </source>
</evidence>
<dbReference type="Proteomes" id="UP001144347">
    <property type="component" value="Unassembled WGS sequence"/>
</dbReference>
<dbReference type="Gene3D" id="1.10.390.10">
    <property type="entry name" value="Neutral Protease Domain 2"/>
    <property type="match status" value="1"/>
</dbReference>
<dbReference type="InterPro" id="IPR027268">
    <property type="entry name" value="Peptidase_M4/M1_CTD_sf"/>
</dbReference>
<dbReference type="CDD" id="cd09604">
    <property type="entry name" value="M1_APN_like"/>
    <property type="match status" value="1"/>
</dbReference>
<reference evidence="3" key="1">
    <citation type="submission" date="2022-12" db="EMBL/GenBank/DDBJ databases">
        <title>Genome sequence of HCMS5-2.</title>
        <authorList>
            <person name="Woo H."/>
        </authorList>
    </citation>
    <scope>NUCLEOTIDE SEQUENCE</scope>
    <source>
        <strain evidence="3">HCMS5-2</strain>
    </source>
</reference>
<sequence>MNSKLLKRTSLSLMFAFMGVATFAQQATTQPTTPVSNYNAADAFGPLFYTSNGNEFRSANGAPGAKYWQNRVDYNITASLDETKNMVSGTVTITYKNNSPDKLPYLWLQLDQNTFKETSRGFAITPARSRYGAQGEKFDGGYKIQNISVSQKAGAVKFTSLVEDTRMQIRLDQPLAPNGDVVTVKMDYSYIVPKEGSDRTSHLTTKNGEIFAIAQWFPRLCVYDDVIGWNTLPYWGGGEFYCEYGDINFTITAPATHIVMGSGELLNPAEVFTPEQLQRWNAAKNSDATVHIRTEAEVIDPKSRPAKDKLTWKFKILNARDAAWASSKAFVLDAARINLPSGKKALAVSAHPVESNGMDAYGRGVEYVKSTIEHYSTKWFEYPYPMAVNVATSVGGMEYPGIVFCGWKAKKGSAWGVIDHEFGHTWFPMIVGSNERKYGWMDEGFNTFINGISSQNFNNGEYKQRVANMNAIGKSVIGNAKYDNIMQMPDGMAEANIGVNLYSKPGWGLDILRNQILGEDRFDYAFKQYIKNWAFKHPTPIDFFRSMENGAGEDLSWFWRSWFINNWKMDQAIADVKAVKTDGAISSYNIKVLNLEKMPMPVILQVKTKSGKTDIVKIPVDVWMKNSTWTVRYPTTEEVVEVTLDPNKVLPDSNPDNNSWVADGTAKPVASPANLDIYLGNYAGAKIPVKISITKANGSLIVNIAGQPSLTMSYISGHKFSNEEEGVDIEFDPAKGEFKLSQGGQDYMFNKEK</sequence>
<accession>A0ABT4L3U7</accession>
<protein>
    <submittedName>
        <fullName evidence="3">M1 family metallopeptidase</fullName>
    </submittedName>
</protein>
<dbReference type="EMBL" id="JAPWGM010000001">
    <property type="protein sequence ID" value="MCZ4242601.1"/>
    <property type="molecule type" value="Genomic_DNA"/>
</dbReference>
<proteinExistence type="predicted"/>
<keyword evidence="1" id="KW-0732">Signal</keyword>
<evidence type="ECO:0000313" key="4">
    <source>
        <dbReference type="Proteomes" id="UP001144347"/>
    </source>
</evidence>
<dbReference type="SUPFAM" id="SSF55486">
    <property type="entry name" value="Metalloproteases ('zincins'), catalytic domain"/>
    <property type="match status" value="1"/>
</dbReference>
<comment type="caution">
    <text evidence="3">The sequence shown here is derived from an EMBL/GenBank/DDBJ whole genome shotgun (WGS) entry which is preliminary data.</text>
</comment>
<organism evidence="3 4">
    <name type="scientific">Pedobacter punctiformis</name>
    <dbReference type="NCBI Taxonomy" id="3004097"/>
    <lineage>
        <taxon>Bacteria</taxon>
        <taxon>Pseudomonadati</taxon>
        <taxon>Bacteroidota</taxon>
        <taxon>Sphingobacteriia</taxon>
        <taxon>Sphingobacteriales</taxon>
        <taxon>Sphingobacteriaceae</taxon>
        <taxon>Pedobacter</taxon>
    </lineage>
</organism>
<evidence type="ECO:0000259" key="2">
    <source>
        <dbReference type="Pfam" id="PF01433"/>
    </source>
</evidence>
<feature type="signal peptide" evidence="1">
    <location>
        <begin position="1"/>
        <end position="26"/>
    </location>
</feature>
<dbReference type="InterPro" id="IPR014782">
    <property type="entry name" value="Peptidase_M1_dom"/>
</dbReference>
<gene>
    <name evidence="3" type="ORF">O0955_01170</name>
</gene>
<dbReference type="RefSeq" id="WP_269425696.1">
    <property type="nucleotide sequence ID" value="NZ_JAPWGM010000001.1"/>
</dbReference>
<dbReference type="Pfam" id="PF01433">
    <property type="entry name" value="Peptidase_M1"/>
    <property type="match status" value="1"/>
</dbReference>
<keyword evidence="4" id="KW-1185">Reference proteome</keyword>
<feature type="domain" description="Peptidase M1 membrane alanine aminopeptidase" evidence="2">
    <location>
        <begin position="381"/>
        <end position="562"/>
    </location>
</feature>
<name>A0ABT4L3U7_9SPHI</name>
<evidence type="ECO:0000256" key="1">
    <source>
        <dbReference type="SAM" id="SignalP"/>
    </source>
</evidence>